<dbReference type="Pfam" id="PF01546">
    <property type="entry name" value="Peptidase_M20"/>
    <property type="match status" value="1"/>
</dbReference>
<evidence type="ECO:0000256" key="2">
    <source>
        <dbReference type="PIRSR" id="PIRSR005962-1"/>
    </source>
</evidence>
<reference evidence="4" key="2">
    <citation type="submission" date="2020-09" db="EMBL/GenBank/DDBJ databases">
        <authorList>
            <person name="Sun Q."/>
            <person name="Zhou Y."/>
        </authorList>
    </citation>
    <scope>NUCLEOTIDE SEQUENCE</scope>
    <source>
        <strain evidence="4">CGMCC 1.3617</strain>
    </source>
</reference>
<dbReference type="PANTHER" id="PTHR11014:SF63">
    <property type="entry name" value="METALLOPEPTIDASE, PUTATIVE (AFU_ORTHOLOGUE AFUA_6G09600)-RELATED"/>
    <property type="match status" value="1"/>
</dbReference>
<reference evidence="4" key="1">
    <citation type="journal article" date="2014" name="Int. J. Syst. Evol. Microbiol.">
        <title>Complete genome sequence of Corynebacterium casei LMG S-19264T (=DSM 44701T), isolated from a smear-ripened cheese.</title>
        <authorList>
            <consortium name="US DOE Joint Genome Institute (JGI-PGF)"/>
            <person name="Walter F."/>
            <person name="Albersmeier A."/>
            <person name="Kalinowski J."/>
            <person name="Ruckert C."/>
        </authorList>
    </citation>
    <scope>NUCLEOTIDE SEQUENCE</scope>
    <source>
        <strain evidence="4">CGMCC 1.3617</strain>
    </source>
</reference>
<dbReference type="InterPro" id="IPR036264">
    <property type="entry name" value="Bact_exopeptidase_dim_dom"/>
</dbReference>
<dbReference type="InterPro" id="IPR017439">
    <property type="entry name" value="Amidohydrolase"/>
</dbReference>
<sequence length="390" mass="41605">MSPLDAIRRDHAELTAIRQDFHTHPELGMAEHRTAEIVARKLESWGIEVHRGVGVTGVVGVLRNGTGNRAIGLRADMDALPIEELNDVPYRSATKGVMHACGHDGHTTMLLGAAKYLAETRNFDGIVHFIFQPGEEGCGGALAMLADRLFERFPCDAIYGMHNRPGMAVGQYGIRSGATAAGGAFFDIVVRGKGSHGARPEVSIDPVLAACHVTTALQSIVSRTLSPRDPAVVSVTKVIGGEAYNVIPETATISGTARFFTREVGEQIEDAMRRLAEGVAAGFGATATLDWRLIFAPTINDATQTEAYAEAAAELVGAEKVARDNPPGMGSEDFSFMMEKVPGAYIHVGNGPGAMPHNPHYQFNDETIPYGAALYARVVERGLSRDGQGA</sequence>
<keyword evidence="2" id="KW-0479">Metal-binding</keyword>
<keyword evidence="2" id="KW-0464">Manganese</keyword>
<evidence type="ECO:0000259" key="3">
    <source>
        <dbReference type="Pfam" id="PF07687"/>
    </source>
</evidence>
<organism evidence="4 5">
    <name type="scientific">Neoroseomonas lacus</name>
    <dbReference type="NCBI Taxonomy" id="287609"/>
    <lineage>
        <taxon>Bacteria</taxon>
        <taxon>Pseudomonadati</taxon>
        <taxon>Pseudomonadota</taxon>
        <taxon>Alphaproteobacteria</taxon>
        <taxon>Acetobacterales</taxon>
        <taxon>Acetobacteraceae</taxon>
        <taxon>Neoroseomonas</taxon>
    </lineage>
</organism>
<name>A0A917KVJ8_9PROT</name>
<dbReference type="PANTHER" id="PTHR11014">
    <property type="entry name" value="PEPTIDASE M20 FAMILY MEMBER"/>
    <property type="match status" value="1"/>
</dbReference>
<dbReference type="GO" id="GO:0019877">
    <property type="term" value="P:diaminopimelate biosynthetic process"/>
    <property type="evidence" value="ECO:0007669"/>
    <property type="project" value="UniProtKB-ARBA"/>
</dbReference>
<evidence type="ECO:0000256" key="1">
    <source>
        <dbReference type="ARBA" id="ARBA00022801"/>
    </source>
</evidence>
<feature type="binding site" evidence="2">
    <location>
        <position position="101"/>
    </location>
    <ligand>
        <name>Mn(2+)</name>
        <dbReference type="ChEBI" id="CHEBI:29035"/>
        <label>2</label>
    </ligand>
</feature>
<dbReference type="InterPro" id="IPR011650">
    <property type="entry name" value="Peptidase_M20_dimer"/>
</dbReference>
<keyword evidence="5" id="KW-1185">Reference proteome</keyword>
<dbReference type="PIRSF" id="PIRSF005962">
    <property type="entry name" value="Pept_M20D_amidohydro"/>
    <property type="match status" value="1"/>
</dbReference>
<dbReference type="SUPFAM" id="SSF53187">
    <property type="entry name" value="Zn-dependent exopeptidases"/>
    <property type="match status" value="1"/>
</dbReference>
<feature type="binding site" evidence="2">
    <location>
        <position position="162"/>
    </location>
    <ligand>
        <name>Mn(2+)</name>
        <dbReference type="ChEBI" id="CHEBI:29035"/>
        <label>2</label>
    </ligand>
</feature>
<dbReference type="GO" id="GO:0046872">
    <property type="term" value="F:metal ion binding"/>
    <property type="evidence" value="ECO:0007669"/>
    <property type="project" value="UniProtKB-KW"/>
</dbReference>
<dbReference type="AlphaFoldDB" id="A0A917KVJ8"/>
<feature type="binding site" evidence="2">
    <location>
        <position position="136"/>
    </location>
    <ligand>
        <name>Mn(2+)</name>
        <dbReference type="ChEBI" id="CHEBI:29035"/>
        <label>2</label>
    </ligand>
</feature>
<dbReference type="Pfam" id="PF07687">
    <property type="entry name" value="M20_dimer"/>
    <property type="match status" value="1"/>
</dbReference>
<evidence type="ECO:0000313" key="4">
    <source>
        <dbReference type="EMBL" id="GGJ31635.1"/>
    </source>
</evidence>
<keyword evidence="1 4" id="KW-0378">Hydrolase</keyword>
<evidence type="ECO:0000313" key="5">
    <source>
        <dbReference type="Proteomes" id="UP000661507"/>
    </source>
</evidence>
<dbReference type="GO" id="GO:0050118">
    <property type="term" value="F:N-acetyldiaminopimelate deacetylase activity"/>
    <property type="evidence" value="ECO:0007669"/>
    <property type="project" value="UniProtKB-ARBA"/>
</dbReference>
<feature type="binding site" evidence="2">
    <location>
        <position position="103"/>
    </location>
    <ligand>
        <name>Mn(2+)</name>
        <dbReference type="ChEBI" id="CHEBI:29035"/>
        <label>2</label>
    </ligand>
</feature>
<dbReference type="NCBIfam" id="TIGR01891">
    <property type="entry name" value="amidohydrolases"/>
    <property type="match status" value="1"/>
</dbReference>
<comment type="caution">
    <text evidence="4">The sequence shown here is derived from an EMBL/GenBank/DDBJ whole genome shotgun (WGS) entry which is preliminary data.</text>
</comment>
<dbReference type="InterPro" id="IPR002933">
    <property type="entry name" value="Peptidase_M20"/>
</dbReference>
<proteinExistence type="predicted"/>
<dbReference type="SUPFAM" id="SSF55031">
    <property type="entry name" value="Bacterial exopeptidase dimerisation domain"/>
    <property type="match status" value="1"/>
</dbReference>
<gene>
    <name evidence="4" type="ORF">GCM10011320_43810</name>
</gene>
<dbReference type="Proteomes" id="UP000661507">
    <property type="component" value="Unassembled WGS sequence"/>
</dbReference>
<dbReference type="CDD" id="cd05666">
    <property type="entry name" value="M20_Acy1-like"/>
    <property type="match status" value="1"/>
</dbReference>
<dbReference type="EMBL" id="BMKW01000011">
    <property type="protein sequence ID" value="GGJ31635.1"/>
    <property type="molecule type" value="Genomic_DNA"/>
</dbReference>
<dbReference type="Gene3D" id="3.30.70.360">
    <property type="match status" value="1"/>
</dbReference>
<accession>A0A917KVJ8</accession>
<protein>
    <submittedName>
        <fullName evidence="4">Hydrolase</fullName>
    </submittedName>
</protein>
<feature type="domain" description="Peptidase M20 dimerisation" evidence="3">
    <location>
        <begin position="182"/>
        <end position="277"/>
    </location>
</feature>
<comment type="cofactor">
    <cofactor evidence="2">
        <name>Mn(2+)</name>
        <dbReference type="ChEBI" id="CHEBI:29035"/>
    </cofactor>
    <text evidence="2">The Mn(2+) ion enhances activity.</text>
</comment>
<dbReference type="FunFam" id="3.30.70.360:FF:000001">
    <property type="entry name" value="N-acetyldiaminopimelate deacetylase"/>
    <property type="match status" value="1"/>
</dbReference>
<dbReference type="Gene3D" id="3.40.630.10">
    <property type="entry name" value="Zn peptidases"/>
    <property type="match status" value="1"/>
</dbReference>
<feature type="binding site" evidence="2">
    <location>
        <position position="357"/>
    </location>
    <ligand>
        <name>Mn(2+)</name>
        <dbReference type="ChEBI" id="CHEBI:29035"/>
        <label>2</label>
    </ligand>
</feature>
<dbReference type="RefSeq" id="WP_188970750.1">
    <property type="nucleotide sequence ID" value="NZ_BMKW01000011.1"/>
</dbReference>